<reference evidence="1 2" key="1">
    <citation type="submission" date="2024-06" db="EMBL/GenBank/DDBJ databases">
        <title>The Natural Products Discovery Center: Release of the First 8490 Sequenced Strains for Exploring Actinobacteria Biosynthetic Diversity.</title>
        <authorList>
            <person name="Kalkreuter E."/>
            <person name="Kautsar S.A."/>
            <person name="Yang D."/>
            <person name="Bader C.D."/>
            <person name="Teijaro C.N."/>
            <person name="Fluegel L."/>
            <person name="Davis C.M."/>
            <person name="Simpson J.R."/>
            <person name="Lauterbach L."/>
            <person name="Steele A.D."/>
            <person name="Gui C."/>
            <person name="Meng S."/>
            <person name="Li G."/>
            <person name="Viehrig K."/>
            <person name="Ye F."/>
            <person name="Su P."/>
            <person name="Kiefer A.F."/>
            <person name="Nichols A."/>
            <person name="Cepeda A.J."/>
            <person name="Yan W."/>
            <person name="Fan B."/>
            <person name="Jiang Y."/>
            <person name="Adhikari A."/>
            <person name="Zheng C.-J."/>
            <person name="Schuster L."/>
            <person name="Cowan T.M."/>
            <person name="Smanski M.J."/>
            <person name="Chevrette M.G."/>
            <person name="De Carvalho L.P.S."/>
            <person name="Shen B."/>
        </authorList>
    </citation>
    <scope>NUCLEOTIDE SEQUENCE [LARGE SCALE GENOMIC DNA]</scope>
    <source>
        <strain evidence="1 2">NPDC045705</strain>
    </source>
</reference>
<proteinExistence type="predicted"/>
<evidence type="ECO:0000313" key="2">
    <source>
        <dbReference type="Proteomes" id="UP001551210"/>
    </source>
</evidence>
<keyword evidence="2" id="KW-1185">Reference proteome</keyword>
<dbReference type="Proteomes" id="UP001551210">
    <property type="component" value="Unassembled WGS sequence"/>
</dbReference>
<gene>
    <name evidence="1" type="ORF">AB0A76_08095</name>
</gene>
<name>A0ABV3CU66_STREX</name>
<evidence type="ECO:0000313" key="1">
    <source>
        <dbReference type="EMBL" id="MEU7293151.1"/>
    </source>
</evidence>
<organism evidence="1 2">
    <name type="scientific">Streptomyces exfoliatus</name>
    <name type="common">Streptomyces hydrogenans</name>
    <dbReference type="NCBI Taxonomy" id="1905"/>
    <lineage>
        <taxon>Bacteria</taxon>
        <taxon>Bacillati</taxon>
        <taxon>Actinomycetota</taxon>
        <taxon>Actinomycetes</taxon>
        <taxon>Kitasatosporales</taxon>
        <taxon>Streptomycetaceae</taxon>
        <taxon>Streptomyces</taxon>
    </lineage>
</organism>
<dbReference type="EMBL" id="JBEZAM010000007">
    <property type="protein sequence ID" value="MEU7293151.1"/>
    <property type="molecule type" value="Genomic_DNA"/>
</dbReference>
<protein>
    <submittedName>
        <fullName evidence="1">Uncharacterized protein</fullName>
    </submittedName>
</protein>
<comment type="caution">
    <text evidence="1">The sequence shown here is derived from an EMBL/GenBank/DDBJ whole genome shotgun (WGS) entry which is preliminary data.</text>
</comment>
<accession>A0ABV3CU66</accession>
<sequence>MTTGDHFHGDVVHMNQTTNSVGIDKRTMVPAAVPTPSTPSGLEQALEDLLPLLRELRRQLGEQERPLAVRTVEAAEAEIAASVEPESRRTALERIGGIAESAGPAGASALAVIHQILTLLGA</sequence>
<dbReference type="RefSeq" id="WP_359205544.1">
    <property type="nucleotide sequence ID" value="NZ_JBEZAM010000007.1"/>
</dbReference>